<protein>
    <submittedName>
        <fullName evidence="2">Uncharacterized protein</fullName>
    </submittedName>
</protein>
<keyword evidence="3" id="KW-1185">Reference proteome</keyword>
<organism evidence="2 3">
    <name type="scientific">Streptosporangium minutum</name>
    <dbReference type="NCBI Taxonomy" id="569862"/>
    <lineage>
        <taxon>Bacteria</taxon>
        <taxon>Bacillati</taxon>
        <taxon>Actinomycetota</taxon>
        <taxon>Actinomycetes</taxon>
        <taxon>Streptosporangiales</taxon>
        <taxon>Streptosporangiaceae</taxon>
        <taxon>Streptosporangium</taxon>
    </lineage>
</organism>
<name>A0A2C9ZMR3_9ACTN</name>
<feature type="region of interest" description="Disordered" evidence="1">
    <location>
        <begin position="15"/>
        <end position="35"/>
    </location>
</feature>
<dbReference type="AlphaFoldDB" id="A0A2C9ZMR3"/>
<dbReference type="Proteomes" id="UP000194761">
    <property type="component" value="Unassembled WGS sequence"/>
</dbReference>
<evidence type="ECO:0000313" key="3">
    <source>
        <dbReference type="Proteomes" id="UP000194761"/>
    </source>
</evidence>
<sequence length="135" mass="13396">MKALSGAAGEVSIRAVDAADRDAGSGQVDDDPGIGQAVAEQVAAQVLQCEGRLESLGGDGPGGAEVPGAQHECVDGRTGGVDLVDDAPVLADQAQVGRDETGAGQGLVLIASDAVVAVDIFLRAYAPSDRQTIAS</sequence>
<gene>
    <name evidence="2" type="ORF">CA984_32045</name>
</gene>
<evidence type="ECO:0000256" key="1">
    <source>
        <dbReference type="SAM" id="MobiDB-lite"/>
    </source>
</evidence>
<dbReference type="RefSeq" id="WP_086577218.1">
    <property type="nucleotide sequence ID" value="NZ_NGFP01000196.1"/>
</dbReference>
<evidence type="ECO:0000313" key="2">
    <source>
        <dbReference type="EMBL" id="OUC91903.1"/>
    </source>
</evidence>
<proteinExistence type="predicted"/>
<comment type="caution">
    <text evidence="2">The sequence shown here is derived from an EMBL/GenBank/DDBJ whole genome shotgun (WGS) entry which is preliminary data.</text>
</comment>
<reference evidence="2 3" key="1">
    <citation type="submission" date="2017-05" db="EMBL/GenBank/DDBJ databases">
        <title>Biotechnological potential of actinobacteria isolated from South African environments.</title>
        <authorList>
            <person name="Le Roes-Hill M."/>
            <person name="Prins A."/>
            <person name="Durrell K.A."/>
        </authorList>
    </citation>
    <scope>NUCLEOTIDE SEQUENCE [LARGE SCALE GENOMIC DNA]</scope>
    <source>
        <strain evidence="2">M26</strain>
    </source>
</reference>
<dbReference type="EMBL" id="NGFP01000196">
    <property type="protein sequence ID" value="OUC91903.1"/>
    <property type="molecule type" value="Genomic_DNA"/>
</dbReference>
<accession>A0A2C9ZMR3</accession>